<gene>
    <name evidence="1" type="ORF">O3G_MSEX012616</name>
</gene>
<protein>
    <submittedName>
        <fullName evidence="1">Uncharacterized protein</fullName>
    </submittedName>
</protein>
<name>A0A921ZR78_MANSE</name>
<evidence type="ECO:0000313" key="2">
    <source>
        <dbReference type="Proteomes" id="UP000791440"/>
    </source>
</evidence>
<comment type="caution">
    <text evidence="1">The sequence shown here is derived from an EMBL/GenBank/DDBJ whole genome shotgun (WGS) entry which is preliminary data.</text>
</comment>
<dbReference type="AlphaFoldDB" id="A0A921ZR78"/>
<proteinExistence type="predicted"/>
<sequence>MSITDMRLHEAEVKKLSKYLLHKHNASISEKELLRLNKQNIKELVNILEERYYDEVDGIGKFFPRVEEDELAASAETMFLPTRARPVVTNSDDFEGFNSYVCIIPGLEGLGTKFKIICERLKIPALVLQPGLDRPYETISDTAERFAKILLEKIGVKNNFYLIGYEAGTLIAFEMAAILEKYGFEGTIYCVGCAPYQVKSVIEKEIKKYETEIEFQDAVIRHMYSLMTDANITTLDKALREKSSWDDKLKACVRLLTGHIKYSTQYARAVIESAYGRLVEAFCYNFTAQPLKSRIILLQSPNIPSDFDDELLQLAAVHKLQAPLSSAPNDMRCSSIINKYLSPDILEEFENKNWCEMYME</sequence>
<keyword evidence="2" id="KW-1185">Reference proteome</keyword>
<dbReference type="EMBL" id="JH668745">
    <property type="protein sequence ID" value="KAG6461432.1"/>
    <property type="molecule type" value="Genomic_DNA"/>
</dbReference>
<evidence type="ECO:0000313" key="1">
    <source>
        <dbReference type="EMBL" id="KAG6461432.1"/>
    </source>
</evidence>
<dbReference type="Proteomes" id="UP000791440">
    <property type="component" value="Unassembled WGS sequence"/>
</dbReference>
<organism evidence="1 2">
    <name type="scientific">Manduca sexta</name>
    <name type="common">Tobacco hawkmoth</name>
    <name type="synonym">Tobacco hornworm</name>
    <dbReference type="NCBI Taxonomy" id="7130"/>
    <lineage>
        <taxon>Eukaryota</taxon>
        <taxon>Metazoa</taxon>
        <taxon>Ecdysozoa</taxon>
        <taxon>Arthropoda</taxon>
        <taxon>Hexapoda</taxon>
        <taxon>Insecta</taxon>
        <taxon>Pterygota</taxon>
        <taxon>Neoptera</taxon>
        <taxon>Endopterygota</taxon>
        <taxon>Lepidoptera</taxon>
        <taxon>Glossata</taxon>
        <taxon>Ditrysia</taxon>
        <taxon>Bombycoidea</taxon>
        <taxon>Sphingidae</taxon>
        <taxon>Sphinginae</taxon>
        <taxon>Sphingini</taxon>
        <taxon>Manduca</taxon>
    </lineage>
</organism>
<reference evidence="1" key="2">
    <citation type="submission" date="2020-12" db="EMBL/GenBank/DDBJ databases">
        <authorList>
            <person name="Kanost M."/>
        </authorList>
    </citation>
    <scope>NUCLEOTIDE SEQUENCE</scope>
</reference>
<accession>A0A921ZR78</accession>
<reference evidence="1" key="1">
    <citation type="journal article" date="2016" name="Insect Biochem. Mol. Biol.">
        <title>Multifaceted biological insights from a draft genome sequence of the tobacco hornworm moth, Manduca sexta.</title>
        <authorList>
            <person name="Kanost M.R."/>
            <person name="Arrese E.L."/>
            <person name="Cao X."/>
            <person name="Chen Y.R."/>
            <person name="Chellapilla S."/>
            <person name="Goldsmith M.R."/>
            <person name="Grosse-Wilde E."/>
            <person name="Heckel D.G."/>
            <person name="Herndon N."/>
            <person name="Jiang H."/>
            <person name="Papanicolaou A."/>
            <person name="Qu J."/>
            <person name="Soulages J.L."/>
            <person name="Vogel H."/>
            <person name="Walters J."/>
            <person name="Waterhouse R.M."/>
            <person name="Ahn S.J."/>
            <person name="Almeida F.C."/>
            <person name="An C."/>
            <person name="Aqrawi P."/>
            <person name="Bretschneider A."/>
            <person name="Bryant W.B."/>
            <person name="Bucks S."/>
            <person name="Chao H."/>
            <person name="Chevignon G."/>
            <person name="Christen J.M."/>
            <person name="Clarke D.F."/>
            <person name="Dittmer N.T."/>
            <person name="Ferguson L.C.F."/>
            <person name="Garavelou S."/>
            <person name="Gordon K.H.J."/>
            <person name="Gunaratna R.T."/>
            <person name="Han Y."/>
            <person name="Hauser F."/>
            <person name="He Y."/>
            <person name="Heidel-Fischer H."/>
            <person name="Hirsh A."/>
            <person name="Hu Y."/>
            <person name="Jiang H."/>
            <person name="Kalra D."/>
            <person name="Klinner C."/>
            <person name="Konig C."/>
            <person name="Kovar C."/>
            <person name="Kroll A.R."/>
            <person name="Kuwar S.S."/>
            <person name="Lee S.L."/>
            <person name="Lehman R."/>
            <person name="Li K."/>
            <person name="Li Z."/>
            <person name="Liang H."/>
            <person name="Lovelace S."/>
            <person name="Lu Z."/>
            <person name="Mansfield J.H."/>
            <person name="McCulloch K.J."/>
            <person name="Mathew T."/>
            <person name="Morton B."/>
            <person name="Muzny D.M."/>
            <person name="Neunemann D."/>
            <person name="Ongeri F."/>
            <person name="Pauchet Y."/>
            <person name="Pu L.L."/>
            <person name="Pyrousis I."/>
            <person name="Rao X.J."/>
            <person name="Redding A."/>
            <person name="Roesel C."/>
            <person name="Sanchez-Gracia A."/>
            <person name="Schaack S."/>
            <person name="Shukla A."/>
            <person name="Tetreau G."/>
            <person name="Wang Y."/>
            <person name="Xiong G.H."/>
            <person name="Traut W."/>
            <person name="Walsh T.K."/>
            <person name="Worley K.C."/>
            <person name="Wu D."/>
            <person name="Wu W."/>
            <person name="Wu Y.Q."/>
            <person name="Zhang X."/>
            <person name="Zou Z."/>
            <person name="Zucker H."/>
            <person name="Briscoe A.D."/>
            <person name="Burmester T."/>
            <person name="Clem R.J."/>
            <person name="Feyereisen R."/>
            <person name="Grimmelikhuijzen C.J.P."/>
            <person name="Hamodrakas S.J."/>
            <person name="Hansson B.S."/>
            <person name="Huguet E."/>
            <person name="Jermiin L.S."/>
            <person name="Lan Q."/>
            <person name="Lehman H.K."/>
            <person name="Lorenzen M."/>
            <person name="Merzendorfer H."/>
            <person name="Michalopoulos I."/>
            <person name="Morton D.B."/>
            <person name="Muthukrishnan S."/>
            <person name="Oakeshott J.G."/>
            <person name="Palmer W."/>
            <person name="Park Y."/>
            <person name="Passarelli A.L."/>
            <person name="Rozas J."/>
            <person name="Schwartz L.M."/>
            <person name="Smith W."/>
            <person name="Southgate A."/>
            <person name="Vilcinskas A."/>
            <person name="Vogt R."/>
            <person name="Wang P."/>
            <person name="Werren J."/>
            <person name="Yu X.Q."/>
            <person name="Zhou J.J."/>
            <person name="Brown S.J."/>
            <person name="Scherer S.E."/>
            <person name="Richards S."/>
            <person name="Blissard G.W."/>
        </authorList>
    </citation>
    <scope>NUCLEOTIDE SEQUENCE</scope>
</reference>